<accession>A0AAW6LWL6</accession>
<dbReference type="Proteomes" id="UP001217325">
    <property type="component" value="Unassembled WGS sequence"/>
</dbReference>
<dbReference type="RefSeq" id="WP_275232939.1">
    <property type="nucleotide sequence ID" value="NZ_JARDXE010000028.1"/>
</dbReference>
<name>A0AAW6LWL6_RHOSG</name>
<dbReference type="EMBL" id="JARDXE010000028">
    <property type="protein sequence ID" value="MDE8649542.1"/>
    <property type="molecule type" value="Genomic_DNA"/>
</dbReference>
<dbReference type="AlphaFoldDB" id="A0AAW6LWL6"/>
<evidence type="ECO:0000313" key="1">
    <source>
        <dbReference type="EMBL" id="MDE8649542.1"/>
    </source>
</evidence>
<sequence length="101" mass="11095">MNDLFGAEAFTESQVREFVQGLVQRLLVYPDLVNQTKVNSKKQFMESQDFQSAVVEAVVDNQGAHNTMADYFFSDGPAIGAVIIALADAFYEAAIDQKTAV</sequence>
<reference evidence="1" key="1">
    <citation type="submission" date="2023-02" db="EMBL/GenBank/DDBJ databases">
        <title>A novel hydrolase synthesized by Rhodococcus erythropolis HQ is responsible for the detoxification of Zearalenone.</title>
        <authorList>
            <person name="Hu J."/>
            <person name="Xu J."/>
        </authorList>
    </citation>
    <scope>NUCLEOTIDE SEQUENCE</scope>
    <source>
        <strain evidence="1">HQ</strain>
    </source>
</reference>
<gene>
    <name evidence="1" type="ORF">PXH69_31700</name>
</gene>
<comment type="caution">
    <text evidence="1">The sequence shown here is derived from an EMBL/GenBank/DDBJ whole genome shotgun (WGS) entry which is preliminary data.</text>
</comment>
<evidence type="ECO:0000313" key="2">
    <source>
        <dbReference type="Proteomes" id="UP001217325"/>
    </source>
</evidence>
<protein>
    <submittedName>
        <fullName evidence="1">Uncharacterized protein</fullName>
    </submittedName>
</protein>
<proteinExistence type="predicted"/>
<organism evidence="1 2">
    <name type="scientific">Rhodococcus qingshengii</name>
    <dbReference type="NCBI Taxonomy" id="334542"/>
    <lineage>
        <taxon>Bacteria</taxon>
        <taxon>Bacillati</taxon>
        <taxon>Actinomycetota</taxon>
        <taxon>Actinomycetes</taxon>
        <taxon>Mycobacteriales</taxon>
        <taxon>Nocardiaceae</taxon>
        <taxon>Rhodococcus</taxon>
        <taxon>Rhodococcus erythropolis group</taxon>
    </lineage>
</organism>